<dbReference type="AlphaFoldDB" id="A0A133Q9N0"/>
<evidence type="ECO:0000313" key="1">
    <source>
        <dbReference type="EMBL" id="KXA39569.1"/>
    </source>
</evidence>
<protein>
    <submittedName>
        <fullName evidence="1">Uncharacterized protein</fullName>
    </submittedName>
</protein>
<organism evidence="1 2">
    <name type="scientific">Prevotella corporis</name>
    <dbReference type="NCBI Taxonomy" id="28128"/>
    <lineage>
        <taxon>Bacteria</taxon>
        <taxon>Pseudomonadati</taxon>
        <taxon>Bacteroidota</taxon>
        <taxon>Bacteroidia</taxon>
        <taxon>Bacteroidales</taxon>
        <taxon>Prevotellaceae</taxon>
        <taxon>Prevotella</taxon>
    </lineage>
</organism>
<accession>A0A133Q9N0</accession>
<comment type="caution">
    <text evidence="1">The sequence shown here is derived from an EMBL/GenBank/DDBJ whole genome shotgun (WGS) entry which is preliminary data.</text>
</comment>
<keyword evidence="2" id="KW-1185">Reference proteome</keyword>
<dbReference type="PATRIC" id="fig|28128.5.peg.1432"/>
<dbReference type="RefSeq" id="WP_060940695.1">
    <property type="nucleotide sequence ID" value="NZ_JAIHUT010000006.1"/>
</dbReference>
<dbReference type="Proteomes" id="UP000070533">
    <property type="component" value="Unassembled WGS sequence"/>
</dbReference>
<name>A0A133Q9N0_9BACT</name>
<sequence length="66" mass="7382">MIDELLSFKSSPIAKSLLSFHRRRVRALGRIDGKSAWQVCRNSEKKTDVGTLHGSFDTGIAYPLGY</sequence>
<evidence type="ECO:0000313" key="2">
    <source>
        <dbReference type="Proteomes" id="UP000070533"/>
    </source>
</evidence>
<gene>
    <name evidence="1" type="ORF">HMPREF3226_01405</name>
</gene>
<reference evidence="2" key="1">
    <citation type="submission" date="2016-01" db="EMBL/GenBank/DDBJ databases">
        <authorList>
            <person name="Mitreva M."/>
            <person name="Pepin K.H."/>
            <person name="Mihindukulasuriya K.A."/>
            <person name="Fulton R."/>
            <person name="Fronick C."/>
            <person name="O'Laughlin M."/>
            <person name="Miner T."/>
            <person name="Herter B."/>
            <person name="Rosa B.A."/>
            <person name="Cordes M."/>
            <person name="Tomlinson C."/>
            <person name="Wollam A."/>
            <person name="Palsikar V.B."/>
            <person name="Mardis E.R."/>
            <person name="Wilson R.K."/>
        </authorList>
    </citation>
    <scope>NUCLEOTIDE SEQUENCE [LARGE SCALE GENOMIC DNA]</scope>
    <source>
        <strain evidence="2">MJR7716</strain>
    </source>
</reference>
<proteinExistence type="predicted"/>
<dbReference type="EMBL" id="LRQG01000092">
    <property type="protein sequence ID" value="KXA39569.1"/>
    <property type="molecule type" value="Genomic_DNA"/>
</dbReference>